<evidence type="ECO:0000313" key="2">
    <source>
        <dbReference type="Proteomes" id="UP001147653"/>
    </source>
</evidence>
<dbReference type="RefSeq" id="WP_270028289.1">
    <property type="nucleotide sequence ID" value="NZ_JAPDDP010000062.1"/>
</dbReference>
<reference evidence="1" key="1">
    <citation type="submission" date="2022-10" db="EMBL/GenBank/DDBJ databases">
        <title>The WGS of Solirubrobacter phytolaccae KCTC 29190.</title>
        <authorList>
            <person name="Jiang Z."/>
        </authorList>
    </citation>
    <scope>NUCLEOTIDE SEQUENCE</scope>
    <source>
        <strain evidence="1">KCTC 29190</strain>
    </source>
</reference>
<name>A0A9X3NH34_9ACTN</name>
<organism evidence="1 2">
    <name type="scientific">Solirubrobacter phytolaccae</name>
    <dbReference type="NCBI Taxonomy" id="1404360"/>
    <lineage>
        <taxon>Bacteria</taxon>
        <taxon>Bacillati</taxon>
        <taxon>Actinomycetota</taxon>
        <taxon>Thermoleophilia</taxon>
        <taxon>Solirubrobacterales</taxon>
        <taxon>Solirubrobacteraceae</taxon>
        <taxon>Solirubrobacter</taxon>
    </lineage>
</organism>
<dbReference type="AlphaFoldDB" id="A0A9X3NH34"/>
<dbReference type="GO" id="GO:0016811">
    <property type="term" value="F:hydrolase activity, acting on carbon-nitrogen (but not peptide) bonds, in linear amides"/>
    <property type="evidence" value="ECO:0007669"/>
    <property type="project" value="TreeGrafter"/>
</dbReference>
<protein>
    <submittedName>
        <fullName evidence="1">PIG-L family deacetylase</fullName>
    </submittedName>
</protein>
<dbReference type="GO" id="GO:0016137">
    <property type="term" value="P:glycoside metabolic process"/>
    <property type="evidence" value="ECO:0007669"/>
    <property type="project" value="UniProtKB-ARBA"/>
</dbReference>
<dbReference type="Proteomes" id="UP001147653">
    <property type="component" value="Unassembled WGS sequence"/>
</dbReference>
<gene>
    <name evidence="1" type="ORF">OJ997_26180</name>
</gene>
<comment type="caution">
    <text evidence="1">The sequence shown here is derived from an EMBL/GenBank/DDBJ whole genome shotgun (WGS) entry which is preliminary data.</text>
</comment>
<proteinExistence type="predicted"/>
<dbReference type="PANTHER" id="PTHR12993:SF11">
    <property type="entry name" value="N-ACETYLGLUCOSAMINYL-PHOSPHATIDYLINOSITOL DE-N-ACETYLASE"/>
    <property type="match status" value="1"/>
</dbReference>
<dbReference type="Gene3D" id="3.40.50.10320">
    <property type="entry name" value="LmbE-like"/>
    <property type="match status" value="1"/>
</dbReference>
<keyword evidence="2" id="KW-1185">Reference proteome</keyword>
<dbReference type="PANTHER" id="PTHR12993">
    <property type="entry name" value="N-ACETYLGLUCOSAMINYL-PHOSPHATIDYLINOSITOL DE-N-ACETYLASE-RELATED"/>
    <property type="match status" value="1"/>
</dbReference>
<accession>A0A9X3NH34</accession>
<evidence type="ECO:0000313" key="1">
    <source>
        <dbReference type="EMBL" id="MDA0183821.1"/>
    </source>
</evidence>
<dbReference type="EMBL" id="JAPDDP010000062">
    <property type="protein sequence ID" value="MDA0183821.1"/>
    <property type="molecule type" value="Genomic_DNA"/>
</dbReference>
<dbReference type="Pfam" id="PF02585">
    <property type="entry name" value="PIG-L"/>
    <property type="match status" value="1"/>
</dbReference>
<dbReference type="SUPFAM" id="SSF102588">
    <property type="entry name" value="LmbE-like"/>
    <property type="match status" value="1"/>
</dbReference>
<dbReference type="InterPro" id="IPR024078">
    <property type="entry name" value="LmbE-like_dom_sf"/>
</dbReference>
<sequence length="228" mass="24863">MTYARALCVAAHPDDEVLGAGATMASLSDQGVDVHALVLGEGVGARFEGDDRPDDEVAELRGQLEKAGEILGVTMHQRELPDNRFGTVALLDVIHLVEAVKAEVDPDIVFCHHAGDMNQDHLVVAEAVMTAFRPLPGERPVTLLGFETLSSTEWNPSPNAAPFRPNWFEDASPGLERKVAAMAAYEHELREWPHPRSLEGIRVSARKWGMTVGLEAAEPFMLLRRVAG</sequence>
<dbReference type="InterPro" id="IPR003737">
    <property type="entry name" value="GlcNAc_PI_deacetylase-related"/>
</dbReference>